<dbReference type="EMBL" id="CAXHTA020000004">
    <property type="protein sequence ID" value="CAL5220808.1"/>
    <property type="molecule type" value="Genomic_DNA"/>
</dbReference>
<dbReference type="InterPro" id="IPR004838">
    <property type="entry name" value="NHTrfase_class1_PyrdxlP-BS"/>
</dbReference>
<comment type="cofactor">
    <cofactor evidence="1">
        <name>pyridoxal 5'-phosphate</name>
        <dbReference type="ChEBI" id="CHEBI:597326"/>
    </cofactor>
</comment>
<dbReference type="SUPFAM" id="SSF53383">
    <property type="entry name" value="PLP-dependent transferases"/>
    <property type="match status" value="1"/>
</dbReference>
<dbReference type="Gene3D" id="3.90.1150.10">
    <property type="entry name" value="Aspartate Aminotransferase, domain 1"/>
    <property type="match status" value="1"/>
</dbReference>
<keyword evidence="5" id="KW-0663">Pyridoxal phosphate</keyword>
<evidence type="ECO:0000256" key="3">
    <source>
        <dbReference type="ARBA" id="ARBA00022576"/>
    </source>
</evidence>
<keyword evidence="8" id="KW-1185">Reference proteome</keyword>
<comment type="similarity">
    <text evidence="2">Belongs to the class-I pyridoxal-phosphate-dependent aminotransferase family.</text>
</comment>
<evidence type="ECO:0000256" key="2">
    <source>
        <dbReference type="ARBA" id="ARBA00007441"/>
    </source>
</evidence>
<evidence type="ECO:0000259" key="6">
    <source>
        <dbReference type="Pfam" id="PF00155"/>
    </source>
</evidence>
<dbReference type="InterPro" id="IPR050596">
    <property type="entry name" value="AspAT/PAT-like"/>
</dbReference>
<evidence type="ECO:0000256" key="5">
    <source>
        <dbReference type="ARBA" id="ARBA00022898"/>
    </source>
</evidence>
<accession>A0ABP1FLG5</accession>
<evidence type="ECO:0000313" key="7">
    <source>
        <dbReference type="EMBL" id="CAL5220808.1"/>
    </source>
</evidence>
<comment type="caution">
    <text evidence="7">The sequence shown here is derived from an EMBL/GenBank/DDBJ whole genome shotgun (WGS) entry which is preliminary data.</text>
</comment>
<sequence length="429" mass="45730">MGAQEVQNGAAVDTTLNPLVAAVQPSKTMLLTDLAGSMRASGVDVISLAAGEPDFDTPQPVAEAGIQAIRGGDTHYTANMGTLPLRKALQQKLQAENGLEYGTDEIVVSNGAKQAIWQGLLATCSPGDEVLIPAPYWTSYPEMARLARAHPVILDCPASEGYLLTAQQLRAALTPQSRLLILCTPSNPSGAVYSLERLQELAEVVAEHPRLLVLSDEIYEHIVYQPAQHHSFGALPSMWPRTLTVNGFSKAFAMTGWRLGYLAAPRVFAKAAAAIQSQTTSGASSIAQAAGVAALELGQAGGPLVADMVQSFQQRRDFVVEQLWKIPGMVIPEPEGAFYALPEVTAFFGPDVEADDFGGIPDVDTLCRYLLEKAHVAMVPGDAFGAPTCLRISYATSMQNLEGAMSRVQAALGSKSFKRRESMAESKTS</sequence>
<evidence type="ECO:0000256" key="1">
    <source>
        <dbReference type="ARBA" id="ARBA00001933"/>
    </source>
</evidence>
<name>A0ABP1FLG5_9CHLO</name>
<dbReference type="InterPro" id="IPR015421">
    <property type="entry name" value="PyrdxlP-dep_Trfase_major"/>
</dbReference>
<dbReference type="InterPro" id="IPR015422">
    <property type="entry name" value="PyrdxlP-dep_Trfase_small"/>
</dbReference>
<gene>
    <name evidence="7" type="primary">g2884</name>
    <name evidence="7" type="ORF">VP750_LOCUS2467</name>
</gene>
<dbReference type="PANTHER" id="PTHR46383:SF1">
    <property type="entry name" value="ASPARTATE AMINOTRANSFERASE"/>
    <property type="match status" value="1"/>
</dbReference>
<evidence type="ECO:0000256" key="4">
    <source>
        <dbReference type="ARBA" id="ARBA00022679"/>
    </source>
</evidence>
<dbReference type="InterPro" id="IPR004839">
    <property type="entry name" value="Aminotransferase_I/II_large"/>
</dbReference>
<keyword evidence="3" id="KW-0032">Aminotransferase</keyword>
<dbReference type="InterPro" id="IPR015424">
    <property type="entry name" value="PyrdxlP-dep_Trfase"/>
</dbReference>
<dbReference type="PANTHER" id="PTHR46383">
    <property type="entry name" value="ASPARTATE AMINOTRANSFERASE"/>
    <property type="match status" value="1"/>
</dbReference>
<dbReference type="PROSITE" id="PS00105">
    <property type="entry name" value="AA_TRANSFER_CLASS_1"/>
    <property type="match status" value="1"/>
</dbReference>
<dbReference type="CDD" id="cd00609">
    <property type="entry name" value="AAT_like"/>
    <property type="match status" value="1"/>
</dbReference>
<proteinExistence type="inferred from homology"/>
<dbReference type="Proteomes" id="UP001497392">
    <property type="component" value="Unassembled WGS sequence"/>
</dbReference>
<protein>
    <submittedName>
        <fullName evidence="7">G2884 protein</fullName>
    </submittedName>
</protein>
<dbReference type="Pfam" id="PF00155">
    <property type="entry name" value="Aminotran_1_2"/>
    <property type="match status" value="1"/>
</dbReference>
<keyword evidence="4" id="KW-0808">Transferase</keyword>
<feature type="domain" description="Aminotransferase class I/classII large" evidence="6">
    <location>
        <begin position="44"/>
        <end position="407"/>
    </location>
</feature>
<dbReference type="Gene3D" id="3.40.640.10">
    <property type="entry name" value="Type I PLP-dependent aspartate aminotransferase-like (Major domain)"/>
    <property type="match status" value="1"/>
</dbReference>
<reference evidence="7 8" key="1">
    <citation type="submission" date="2024-06" db="EMBL/GenBank/DDBJ databases">
        <authorList>
            <person name="Kraege A."/>
            <person name="Thomma B."/>
        </authorList>
    </citation>
    <scope>NUCLEOTIDE SEQUENCE [LARGE SCALE GENOMIC DNA]</scope>
</reference>
<organism evidence="7 8">
    <name type="scientific">Coccomyxa viridis</name>
    <dbReference type="NCBI Taxonomy" id="1274662"/>
    <lineage>
        <taxon>Eukaryota</taxon>
        <taxon>Viridiplantae</taxon>
        <taxon>Chlorophyta</taxon>
        <taxon>core chlorophytes</taxon>
        <taxon>Trebouxiophyceae</taxon>
        <taxon>Trebouxiophyceae incertae sedis</taxon>
        <taxon>Coccomyxaceae</taxon>
        <taxon>Coccomyxa</taxon>
    </lineage>
</organism>
<evidence type="ECO:0000313" key="8">
    <source>
        <dbReference type="Proteomes" id="UP001497392"/>
    </source>
</evidence>